<dbReference type="InterPro" id="IPR002035">
    <property type="entry name" value="VWF_A"/>
</dbReference>
<dbReference type="AlphaFoldDB" id="A0A8S4Q843"/>
<dbReference type="Gene3D" id="2.60.40.4100">
    <property type="entry name" value="Zona pellucida, ZP-C domain"/>
    <property type="match status" value="1"/>
</dbReference>
<feature type="domain" description="VWFA" evidence="11">
    <location>
        <begin position="31"/>
        <end position="213"/>
    </location>
</feature>
<dbReference type="Pfam" id="PF00092">
    <property type="entry name" value="VWA"/>
    <property type="match status" value="2"/>
</dbReference>
<evidence type="ECO:0000259" key="13">
    <source>
        <dbReference type="PROSITE" id="PS51034"/>
    </source>
</evidence>
<keyword evidence="3 10" id="KW-0732">Signal</keyword>
<dbReference type="InterPro" id="IPR036465">
    <property type="entry name" value="vWFA_dom_sf"/>
</dbReference>
<keyword evidence="15" id="KW-1185">Reference proteome</keyword>
<gene>
    <name evidence="14" type="ORF">OFUS_LOCUS25815</name>
</gene>
<evidence type="ECO:0000313" key="15">
    <source>
        <dbReference type="Proteomes" id="UP000749559"/>
    </source>
</evidence>
<keyword evidence="2" id="KW-0812">Transmembrane</keyword>
<evidence type="ECO:0000256" key="2">
    <source>
        <dbReference type="ARBA" id="ARBA00022692"/>
    </source>
</evidence>
<evidence type="ECO:0000256" key="7">
    <source>
        <dbReference type="ARBA" id="ARBA00023157"/>
    </source>
</evidence>
<dbReference type="PROSITE" id="PS51034">
    <property type="entry name" value="ZP_2"/>
    <property type="match status" value="1"/>
</dbReference>
<dbReference type="PRINTS" id="PR00453">
    <property type="entry name" value="VWFADOMAIN"/>
</dbReference>
<dbReference type="PANTHER" id="PTHR24020">
    <property type="entry name" value="COLLAGEN ALPHA"/>
    <property type="match status" value="1"/>
</dbReference>
<comment type="caution">
    <text evidence="9">Lacks conserved residue(s) required for the propagation of feature annotation.</text>
</comment>
<dbReference type="SMART" id="SM00202">
    <property type="entry name" value="SR"/>
    <property type="match status" value="1"/>
</dbReference>
<dbReference type="Pfam" id="PF00530">
    <property type="entry name" value="SRCR"/>
    <property type="match status" value="1"/>
</dbReference>
<dbReference type="FunFam" id="3.10.250.10:FF:000016">
    <property type="entry name" value="Scavenger receptor cysteine-rich protein type 12"/>
    <property type="match status" value="1"/>
</dbReference>
<feature type="domain" description="SRCR" evidence="12">
    <location>
        <begin position="418"/>
        <end position="530"/>
    </location>
</feature>
<evidence type="ECO:0000256" key="6">
    <source>
        <dbReference type="ARBA" id="ARBA00023136"/>
    </source>
</evidence>
<dbReference type="Gene3D" id="3.10.250.10">
    <property type="entry name" value="SRCR-like domain"/>
    <property type="match status" value="1"/>
</dbReference>
<dbReference type="PRINTS" id="PR00258">
    <property type="entry name" value="SPERACTRCPTR"/>
</dbReference>
<dbReference type="Proteomes" id="UP000749559">
    <property type="component" value="Unassembled WGS sequence"/>
</dbReference>
<proteinExistence type="predicted"/>
<dbReference type="PROSITE" id="PS50234">
    <property type="entry name" value="VWFA"/>
    <property type="match status" value="2"/>
</dbReference>
<feature type="domain" description="ZP" evidence="13">
    <location>
        <begin position="545"/>
        <end position="786"/>
    </location>
</feature>
<dbReference type="OrthoDB" id="6132182at2759"/>
<dbReference type="SMART" id="SM00327">
    <property type="entry name" value="VWA"/>
    <property type="match status" value="2"/>
</dbReference>
<keyword evidence="4" id="KW-0677">Repeat</keyword>
<dbReference type="PROSITE" id="PS50287">
    <property type="entry name" value="SRCR_2"/>
    <property type="match status" value="1"/>
</dbReference>
<evidence type="ECO:0000256" key="10">
    <source>
        <dbReference type="SAM" id="SignalP"/>
    </source>
</evidence>
<dbReference type="GO" id="GO:0016020">
    <property type="term" value="C:membrane"/>
    <property type="evidence" value="ECO:0007669"/>
    <property type="project" value="UniProtKB-SubCell"/>
</dbReference>
<evidence type="ECO:0000256" key="5">
    <source>
        <dbReference type="ARBA" id="ARBA00022989"/>
    </source>
</evidence>
<dbReference type="PANTHER" id="PTHR24020:SF84">
    <property type="entry name" value="VWFA DOMAIN-CONTAINING PROTEIN"/>
    <property type="match status" value="1"/>
</dbReference>
<dbReference type="InterPro" id="IPR001190">
    <property type="entry name" value="SRCR"/>
</dbReference>
<keyword evidence="7 9" id="KW-1015">Disulfide bond</keyword>
<feature type="signal peptide" evidence="10">
    <location>
        <begin position="1"/>
        <end position="20"/>
    </location>
</feature>
<dbReference type="Gene3D" id="3.40.50.410">
    <property type="entry name" value="von Willebrand factor, type A domain"/>
    <property type="match status" value="2"/>
</dbReference>
<dbReference type="InterPro" id="IPR055355">
    <property type="entry name" value="ZP-C"/>
</dbReference>
<reference evidence="14" key="1">
    <citation type="submission" date="2022-03" db="EMBL/GenBank/DDBJ databases">
        <authorList>
            <person name="Martin C."/>
        </authorList>
    </citation>
    <scope>NUCLEOTIDE SEQUENCE</scope>
</reference>
<evidence type="ECO:0000256" key="3">
    <source>
        <dbReference type="ARBA" id="ARBA00022729"/>
    </source>
</evidence>
<protein>
    <submittedName>
        <fullName evidence="14">Uncharacterized protein</fullName>
    </submittedName>
</protein>
<feature type="disulfide bond" evidence="9">
    <location>
        <begin position="499"/>
        <end position="509"/>
    </location>
</feature>
<evidence type="ECO:0000259" key="11">
    <source>
        <dbReference type="PROSITE" id="PS50234"/>
    </source>
</evidence>
<evidence type="ECO:0000313" key="14">
    <source>
        <dbReference type="EMBL" id="CAH1802100.1"/>
    </source>
</evidence>
<dbReference type="InterPro" id="IPR001507">
    <property type="entry name" value="ZP_dom"/>
</dbReference>
<keyword evidence="8" id="KW-0325">Glycoprotein</keyword>
<evidence type="ECO:0000256" key="1">
    <source>
        <dbReference type="ARBA" id="ARBA00004167"/>
    </source>
</evidence>
<evidence type="ECO:0000256" key="8">
    <source>
        <dbReference type="ARBA" id="ARBA00023180"/>
    </source>
</evidence>
<keyword evidence="5" id="KW-1133">Transmembrane helix</keyword>
<feature type="chain" id="PRO_5035910240" evidence="10">
    <location>
        <begin position="21"/>
        <end position="912"/>
    </location>
</feature>
<sequence>MKWIILTLSILLMGKSHCNGLSIDCTLGKADLIIAIDTSSSMTQTIFTFDDVTTFVKELLATINIGPDNIRVGLITYSDSVDVILNLNDYRSLNQLEEVVDDLSLGGSSTNANSAMTQIERMLSNQRGDRNDVRNYVIIITDGESRDGSPIEKAREIRRMGTTIMAVGLGDGVNEGQLLAMASPPDDSHVVKITSLDRLDIKNQELKFITTTLCSARQACNNNLDLIFALDGHSSTTEQNFNKMKKFVIDVVRNFPISSTHARVGVMTYGRGTAINFYLNNYSDQEKITEEIDKIQYPGSGSRDLVDGLRRIRTEMFSNTRGNRDDAIYKNVGVFITTGLADDGDTSDQANEALQAGITLLHVDISVGNPRLTINPLAKKPFYRYMYNVTGYDALNTIVASLAGEICSAYQGCSTTAYHITPYNRNGIVSPRVGRLAVNMNGQWNSVCDDRWDNKEASIVCKCLYPGETADEWKFLAYKYHDPTINNTELAIGLDELSCTDSDVDIRGCSHVDSLSQNCNQDEAAGIDCNGNDAHIPEVPNPEIVCNSSAMEVCFNINDVIPSVIAMVKQCSSVVRIDNATHACFKVPLGKCDPFMTTDSVSKRYCYTIGQSSDQPVGSPILFEQWNVTSCCTVAKNGSVSQGYGTYIEEKIFNVSANYSFDMNCYFNNTFEGDPIQFPITILTGQDIYCKVCVESQDNSIMIVVPGCQLLGTATGPPTYPFLADKCPISSALNVVYYPMAETCWGFKFKSIKFQGFDELFVNCDTYACDRFLDSKDYCDRTCQSSGSLGRKKRDTIERFKSDDDRRLKRDVDQDGDIFTPSRFVSLEKGPLYVKDDGLGNIIKADLDGIPLQITGRELTEQERLDWFGKQNMSDKDSDGLQHNTDNQTSRSSTVIGNAVLLFGALLLILHI</sequence>
<dbReference type="SUPFAM" id="SSF56487">
    <property type="entry name" value="SRCR-like"/>
    <property type="match status" value="1"/>
</dbReference>
<accession>A0A8S4Q843</accession>
<comment type="subcellular location">
    <subcellularLocation>
        <location evidence="1">Membrane</location>
        <topology evidence="1">Single-pass membrane protein</topology>
    </subcellularLocation>
</comment>
<dbReference type="InterPro" id="IPR036772">
    <property type="entry name" value="SRCR-like_dom_sf"/>
</dbReference>
<organism evidence="14 15">
    <name type="scientific">Owenia fusiformis</name>
    <name type="common">Polychaete worm</name>
    <dbReference type="NCBI Taxonomy" id="6347"/>
    <lineage>
        <taxon>Eukaryota</taxon>
        <taxon>Metazoa</taxon>
        <taxon>Spiralia</taxon>
        <taxon>Lophotrochozoa</taxon>
        <taxon>Annelida</taxon>
        <taxon>Polychaeta</taxon>
        <taxon>Sedentaria</taxon>
        <taxon>Canalipalpata</taxon>
        <taxon>Sabellida</taxon>
        <taxon>Oweniida</taxon>
        <taxon>Oweniidae</taxon>
        <taxon>Owenia</taxon>
    </lineage>
</organism>
<dbReference type="CDD" id="cd01450">
    <property type="entry name" value="vWFA_subfamily_ECM"/>
    <property type="match status" value="2"/>
</dbReference>
<dbReference type="InterPro" id="IPR050525">
    <property type="entry name" value="ECM_Assembly_Org"/>
</dbReference>
<comment type="caution">
    <text evidence="14">The sequence shown here is derived from an EMBL/GenBank/DDBJ whole genome shotgun (WGS) entry which is preliminary data.</text>
</comment>
<name>A0A8S4Q843_OWEFU</name>
<evidence type="ECO:0000256" key="9">
    <source>
        <dbReference type="PROSITE-ProRule" id="PRU00196"/>
    </source>
</evidence>
<evidence type="ECO:0000256" key="4">
    <source>
        <dbReference type="ARBA" id="ARBA00022737"/>
    </source>
</evidence>
<dbReference type="InterPro" id="IPR042235">
    <property type="entry name" value="ZP-C_dom"/>
</dbReference>
<feature type="domain" description="VWFA" evidence="11">
    <location>
        <begin position="225"/>
        <end position="402"/>
    </location>
</feature>
<dbReference type="Pfam" id="PF00100">
    <property type="entry name" value="Zona_pellucida"/>
    <property type="match status" value="1"/>
</dbReference>
<dbReference type="EMBL" id="CAIIXF020000012">
    <property type="protein sequence ID" value="CAH1802100.1"/>
    <property type="molecule type" value="Genomic_DNA"/>
</dbReference>
<evidence type="ECO:0000259" key="12">
    <source>
        <dbReference type="PROSITE" id="PS50287"/>
    </source>
</evidence>
<keyword evidence="6" id="KW-0472">Membrane</keyword>
<dbReference type="SUPFAM" id="SSF53300">
    <property type="entry name" value="vWA-like"/>
    <property type="match status" value="2"/>
</dbReference>